<proteinExistence type="predicted"/>
<gene>
    <name evidence="1" type="ORF">HAQ05_11095</name>
</gene>
<name>A0ABR7Z199_9PSED</name>
<accession>A0ABR7Z199</accession>
<keyword evidence="2" id="KW-1185">Reference proteome</keyword>
<comment type="caution">
    <text evidence="1">The sequence shown here is derived from an EMBL/GenBank/DDBJ whole genome shotgun (WGS) entry which is preliminary data.</text>
</comment>
<reference evidence="1 2" key="1">
    <citation type="journal article" date="2020" name="Insects">
        <title>Bacteria Belonging to Pseudomonas typographi sp. nov. from the Bark Beetle Ips typographus Have Genomic Potential to Aid in the Host Ecology.</title>
        <authorList>
            <person name="Peral-Aranega E."/>
            <person name="Saati-Santamaria Z."/>
            <person name="Kolarik M."/>
            <person name="Rivas R."/>
            <person name="Garcia-Fraile P."/>
        </authorList>
    </citation>
    <scope>NUCLEOTIDE SEQUENCE [LARGE SCALE GENOMIC DNA]</scope>
    <source>
        <strain evidence="1 2">CA3A</strain>
    </source>
</reference>
<evidence type="ECO:0000313" key="2">
    <source>
        <dbReference type="Proteomes" id="UP000805841"/>
    </source>
</evidence>
<evidence type="ECO:0008006" key="3">
    <source>
        <dbReference type="Google" id="ProtNLM"/>
    </source>
</evidence>
<dbReference type="EMBL" id="JAAOCA010000012">
    <property type="protein sequence ID" value="MBD1599245.1"/>
    <property type="molecule type" value="Genomic_DNA"/>
</dbReference>
<evidence type="ECO:0000313" key="1">
    <source>
        <dbReference type="EMBL" id="MBD1599245.1"/>
    </source>
</evidence>
<organism evidence="1 2">
    <name type="scientific">Pseudomonas typographi</name>
    <dbReference type="NCBI Taxonomy" id="2715964"/>
    <lineage>
        <taxon>Bacteria</taxon>
        <taxon>Pseudomonadati</taxon>
        <taxon>Pseudomonadota</taxon>
        <taxon>Gammaproteobacteria</taxon>
        <taxon>Pseudomonadales</taxon>
        <taxon>Pseudomonadaceae</taxon>
        <taxon>Pseudomonas</taxon>
    </lineage>
</organism>
<sequence>MKLSSHQHCLSVSLCFVAPYAVLCGNGLKRHPGGHNCADQGVCTLLSSSHGGLFTRPPLLVGLPSGFQGFVVRLFQLG</sequence>
<dbReference type="RefSeq" id="WP_190420374.1">
    <property type="nucleotide sequence ID" value="NZ_JAAOCA010000012.1"/>
</dbReference>
<dbReference type="Proteomes" id="UP000805841">
    <property type="component" value="Unassembled WGS sequence"/>
</dbReference>
<protein>
    <recommendedName>
        <fullName evidence="3">Secreted protein</fullName>
    </recommendedName>
</protein>